<dbReference type="GO" id="GO:0003677">
    <property type="term" value="F:DNA binding"/>
    <property type="evidence" value="ECO:0007669"/>
    <property type="project" value="UniProtKB-UniRule"/>
</dbReference>
<feature type="domain" description="SpoVT-AbrB" evidence="2">
    <location>
        <begin position="58"/>
        <end position="103"/>
    </location>
</feature>
<dbReference type="Proteomes" id="UP000220341">
    <property type="component" value="Unassembled WGS sequence"/>
</dbReference>
<dbReference type="SUPFAM" id="SSF89447">
    <property type="entry name" value="AbrB/MazE/MraZ-like"/>
    <property type="match status" value="2"/>
</dbReference>
<dbReference type="EMBL" id="NTYW01000127">
    <property type="protein sequence ID" value="PES27814.1"/>
    <property type="molecule type" value="Genomic_DNA"/>
</dbReference>
<dbReference type="Pfam" id="PF04014">
    <property type="entry name" value="MazE_antitoxin"/>
    <property type="match status" value="1"/>
</dbReference>
<dbReference type="AlphaFoldDB" id="A0A2C0VCE1"/>
<dbReference type="PANTHER" id="PTHR34860:SF6">
    <property type="entry name" value="REPRESSOR-LIKE PROTEIN SSO7C3"/>
    <property type="match status" value="1"/>
</dbReference>
<protein>
    <submittedName>
        <fullName evidence="3">Transition state regulator Abh</fullName>
    </submittedName>
</protein>
<dbReference type="NCBIfam" id="TIGR01439">
    <property type="entry name" value="lp_hng_hel_AbrB"/>
    <property type="match status" value="1"/>
</dbReference>
<dbReference type="PROSITE" id="PS51740">
    <property type="entry name" value="SPOVT_ABRB"/>
    <property type="match status" value="1"/>
</dbReference>
<dbReference type="Gene3D" id="2.10.260.10">
    <property type="match status" value="2"/>
</dbReference>
<dbReference type="InterPro" id="IPR037914">
    <property type="entry name" value="SpoVT-AbrB_sf"/>
</dbReference>
<comment type="caution">
    <text evidence="3">The sequence shown here is derived from an EMBL/GenBank/DDBJ whole genome shotgun (WGS) entry which is preliminary data.</text>
</comment>
<evidence type="ECO:0000256" key="1">
    <source>
        <dbReference type="PROSITE-ProRule" id="PRU01076"/>
    </source>
</evidence>
<dbReference type="PANTHER" id="PTHR34860">
    <property type="entry name" value="REPRESSOR-LIKE PROTEIN SSO7C3"/>
    <property type="match status" value="1"/>
</dbReference>
<keyword evidence="1" id="KW-0238">DNA-binding</keyword>
<dbReference type="InterPro" id="IPR052975">
    <property type="entry name" value="Repressor-like_regulatory"/>
</dbReference>
<proteinExistence type="predicted"/>
<dbReference type="RefSeq" id="WP_029323704.1">
    <property type="nucleotide sequence ID" value="NZ_CATKPS010000011.1"/>
</dbReference>
<evidence type="ECO:0000313" key="4">
    <source>
        <dbReference type="Proteomes" id="UP000220341"/>
    </source>
</evidence>
<accession>A0A2C0VCE1</accession>
<reference evidence="3 4" key="1">
    <citation type="submission" date="2017-09" db="EMBL/GenBank/DDBJ databases">
        <title>Large-scale bioinformatics analysis of Bacillus genomes uncovers conserved roles of natural products in bacterial physiology.</title>
        <authorList>
            <consortium name="Agbiome Team Llc"/>
            <person name="Bleich R.M."/>
            <person name="Kirk G.J."/>
            <person name="Santa Maria K.C."/>
            <person name="Allen S.E."/>
            <person name="Farag S."/>
            <person name="Shank E.A."/>
            <person name="Bowers A."/>
        </authorList>
    </citation>
    <scope>NUCLEOTIDE SEQUENCE [LARGE SCALE GENOMIC DNA]</scope>
    <source>
        <strain evidence="3 4">AFS003013</strain>
    </source>
</reference>
<name>A0A2C0VCE1_PRIMG</name>
<evidence type="ECO:0000313" key="3">
    <source>
        <dbReference type="EMBL" id="PES27814.1"/>
    </source>
</evidence>
<evidence type="ECO:0000259" key="2">
    <source>
        <dbReference type="PROSITE" id="PS51740"/>
    </source>
</evidence>
<dbReference type="SMART" id="SM00966">
    <property type="entry name" value="SpoVT_AbrB"/>
    <property type="match status" value="2"/>
</dbReference>
<organism evidence="3 4">
    <name type="scientific">Priestia megaterium</name>
    <name type="common">Bacillus megaterium</name>
    <dbReference type="NCBI Taxonomy" id="1404"/>
    <lineage>
        <taxon>Bacteria</taxon>
        <taxon>Bacillati</taxon>
        <taxon>Bacillota</taxon>
        <taxon>Bacilli</taxon>
        <taxon>Bacillales</taxon>
        <taxon>Bacillaceae</taxon>
        <taxon>Priestia</taxon>
    </lineage>
</organism>
<gene>
    <name evidence="3" type="ORF">CN497_30430</name>
</gene>
<sequence>MRTKKEECIIDEMGRVSLPSLFMQLTELETNDKVFLRSCDDWIIIDHHDENVPVPSHIFIRTIDHIGRIVIPRSLRDDYELKPFDYVELYVVEQQIVMKKRDEKSIALSRKPAASPPYYATLTGRQIQLTSELLASVELDANMEVQFFINKENNIVIQKYEMSFGKKTTLTFTAQSRKIDDRFRLTIPKKLRDDFSIHSGTMLKIKTGNKQLILEKVENEKEINSVLSQQIDAAIVGKLSK</sequence>
<dbReference type="InterPro" id="IPR007159">
    <property type="entry name" value="SpoVT-AbrB_dom"/>
</dbReference>